<organism evidence="2 3">
    <name type="scientific">Portunus trituberculatus</name>
    <name type="common">Swimming crab</name>
    <name type="synonym">Neptunus trituberculatus</name>
    <dbReference type="NCBI Taxonomy" id="210409"/>
    <lineage>
        <taxon>Eukaryota</taxon>
        <taxon>Metazoa</taxon>
        <taxon>Ecdysozoa</taxon>
        <taxon>Arthropoda</taxon>
        <taxon>Crustacea</taxon>
        <taxon>Multicrustacea</taxon>
        <taxon>Malacostraca</taxon>
        <taxon>Eumalacostraca</taxon>
        <taxon>Eucarida</taxon>
        <taxon>Decapoda</taxon>
        <taxon>Pleocyemata</taxon>
        <taxon>Brachyura</taxon>
        <taxon>Eubrachyura</taxon>
        <taxon>Portunoidea</taxon>
        <taxon>Portunidae</taxon>
        <taxon>Portuninae</taxon>
        <taxon>Portunus</taxon>
    </lineage>
</organism>
<dbReference type="AlphaFoldDB" id="A0A5B7K6E5"/>
<dbReference type="EMBL" id="VSRR010139465">
    <property type="protein sequence ID" value="MPD04113.1"/>
    <property type="molecule type" value="Genomic_DNA"/>
</dbReference>
<comment type="caution">
    <text evidence="2">The sequence shown here is derived from an EMBL/GenBank/DDBJ whole genome shotgun (WGS) entry which is preliminary data.</text>
</comment>
<proteinExistence type="predicted"/>
<evidence type="ECO:0000313" key="3">
    <source>
        <dbReference type="Proteomes" id="UP000324222"/>
    </source>
</evidence>
<keyword evidence="3" id="KW-1185">Reference proteome</keyword>
<gene>
    <name evidence="2" type="ORF">E2C01_099784</name>
</gene>
<protein>
    <submittedName>
        <fullName evidence="2">Uncharacterized protein</fullName>
    </submittedName>
</protein>
<name>A0A5B7K6E5_PORTR</name>
<evidence type="ECO:0000313" key="2">
    <source>
        <dbReference type="EMBL" id="MPD04113.1"/>
    </source>
</evidence>
<accession>A0A5B7K6E5</accession>
<sequence length="101" mass="10937">MTTSARCSAINPPLPHCCLASHSSTQAGGVGVARSLFPPSLVATGASVFRSRRVSLILCLSSGVWNPRHRKDSGHRERNPGNPTRHRQHRARDGCDMGLLR</sequence>
<reference evidence="2 3" key="1">
    <citation type="submission" date="2019-05" db="EMBL/GenBank/DDBJ databases">
        <title>Another draft genome of Portunus trituberculatus and its Hox gene families provides insights of decapod evolution.</title>
        <authorList>
            <person name="Jeong J.-H."/>
            <person name="Song I."/>
            <person name="Kim S."/>
            <person name="Choi T."/>
            <person name="Kim D."/>
            <person name="Ryu S."/>
            <person name="Kim W."/>
        </authorList>
    </citation>
    <scope>NUCLEOTIDE SEQUENCE [LARGE SCALE GENOMIC DNA]</scope>
    <source>
        <tissue evidence="2">Muscle</tissue>
    </source>
</reference>
<dbReference type="Proteomes" id="UP000324222">
    <property type="component" value="Unassembled WGS sequence"/>
</dbReference>
<evidence type="ECO:0000256" key="1">
    <source>
        <dbReference type="SAM" id="MobiDB-lite"/>
    </source>
</evidence>
<feature type="region of interest" description="Disordered" evidence="1">
    <location>
        <begin position="65"/>
        <end position="101"/>
    </location>
</feature>